<evidence type="ECO:0000313" key="2">
    <source>
        <dbReference type="EMBL" id="KFL62770.1"/>
    </source>
</evidence>
<feature type="transmembrane region" description="Helical" evidence="1">
    <location>
        <begin position="52"/>
        <end position="75"/>
    </location>
</feature>
<dbReference type="HOGENOM" id="CLU_2122825_0_0_1"/>
<gene>
    <name evidence="2" type="ORF">TERG_12573</name>
</gene>
<keyword evidence="1" id="KW-0472">Membrane</keyword>
<evidence type="ECO:0000313" key="3">
    <source>
        <dbReference type="Proteomes" id="UP000008864"/>
    </source>
</evidence>
<dbReference type="InParanoid" id="A0A080WR03"/>
<name>A0A080WR03_TRIRC</name>
<protein>
    <submittedName>
        <fullName evidence="2">Uncharacterized protein</fullName>
    </submittedName>
</protein>
<dbReference type="VEuPathDB" id="FungiDB:TERG_12573"/>
<dbReference type="AlphaFoldDB" id="A0A080WR03"/>
<keyword evidence="1" id="KW-1133">Transmembrane helix</keyword>
<keyword evidence="1" id="KW-0812">Transmembrane</keyword>
<dbReference type="GeneID" id="71777733"/>
<reference evidence="3" key="1">
    <citation type="journal article" date="2012" name="MBio">
        <title>Comparative genome analysis of Trichophyton rubrum and related dermatophytes reveals candidate genes involved in infection.</title>
        <authorList>
            <person name="Martinez D.A."/>
            <person name="Oliver B.G."/>
            <person name="Graeser Y."/>
            <person name="Goldberg J.M."/>
            <person name="Li W."/>
            <person name="Martinez-Rossi N.M."/>
            <person name="Monod M."/>
            <person name="Shelest E."/>
            <person name="Barton R.C."/>
            <person name="Birch E."/>
            <person name="Brakhage A.A."/>
            <person name="Chen Z."/>
            <person name="Gurr S.J."/>
            <person name="Heiman D."/>
            <person name="Heitman J."/>
            <person name="Kosti I."/>
            <person name="Rossi A."/>
            <person name="Saif S."/>
            <person name="Samalova M."/>
            <person name="Saunders C.W."/>
            <person name="Shea T."/>
            <person name="Summerbell R.C."/>
            <person name="Xu J."/>
            <person name="Young S."/>
            <person name="Zeng Q."/>
            <person name="Birren B.W."/>
            <person name="Cuomo C.A."/>
            <person name="White T.C."/>
        </authorList>
    </citation>
    <scope>NUCLEOTIDE SEQUENCE [LARGE SCALE GENOMIC DNA]</scope>
    <source>
        <strain evidence="3">ATCC MYA-4607 / CBS 118892</strain>
    </source>
</reference>
<dbReference type="Proteomes" id="UP000008864">
    <property type="component" value="Unassembled WGS sequence"/>
</dbReference>
<keyword evidence="3" id="KW-1185">Reference proteome</keyword>
<dbReference type="RefSeq" id="XP_047607305.1">
    <property type="nucleotide sequence ID" value="XM_047751517.1"/>
</dbReference>
<organism evidence="2 3">
    <name type="scientific">Trichophyton rubrum (strain ATCC MYA-4607 / CBS 118892)</name>
    <name type="common">Athlete's foot fungus</name>
    <dbReference type="NCBI Taxonomy" id="559305"/>
    <lineage>
        <taxon>Eukaryota</taxon>
        <taxon>Fungi</taxon>
        <taxon>Dikarya</taxon>
        <taxon>Ascomycota</taxon>
        <taxon>Pezizomycotina</taxon>
        <taxon>Eurotiomycetes</taxon>
        <taxon>Eurotiomycetidae</taxon>
        <taxon>Onygenales</taxon>
        <taxon>Arthrodermataceae</taxon>
        <taxon>Trichophyton</taxon>
    </lineage>
</organism>
<proteinExistence type="predicted"/>
<dbReference type="EMBL" id="GG700657">
    <property type="protein sequence ID" value="KFL62770.1"/>
    <property type="molecule type" value="Genomic_DNA"/>
</dbReference>
<evidence type="ECO:0000256" key="1">
    <source>
        <dbReference type="SAM" id="Phobius"/>
    </source>
</evidence>
<feature type="transmembrane region" description="Helical" evidence="1">
    <location>
        <begin position="12"/>
        <end position="31"/>
    </location>
</feature>
<sequence length="114" mass="13115">MAVEDQDFKTYLMNIPLPIPVHPQFLLLFISRSTMFLRFEINSYHEYRSMGFYTLITLVDASLFVSPAIASSLWVSVPYSLLEFLSSVPLPVPWIAYCLSEPVQQPQQRLLSGR</sequence>
<accession>A0A080WR03</accession>